<evidence type="ECO:0000256" key="5">
    <source>
        <dbReference type="ARBA" id="ARBA00022927"/>
    </source>
</evidence>
<dbReference type="PANTHER" id="PTHR10906">
    <property type="entry name" value="SECY/SEC61-ALPHA FAMILY MEMBER"/>
    <property type="match status" value="1"/>
</dbReference>
<evidence type="ECO:0000256" key="11">
    <source>
        <dbReference type="RuleBase" id="RU004349"/>
    </source>
</evidence>
<evidence type="ECO:0000256" key="4">
    <source>
        <dbReference type="ARBA" id="ARBA00022692"/>
    </source>
</evidence>
<feature type="transmembrane region" description="Helical" evidence="9">
    <location>
        <begin position="136"/>
        <end position="159"/>
    </location>
</feature>
<dbReference type="PIRSF" id="PIRSF004557">
    <property type="entry name" value="SecY"/>
    <property type="match status" value="1"/>
</dbReference>
<dbReference type="HAMAP" id="MF_01465">
    <property type="entry name" value="SecY"/>
    <property type="match status" value="1"/>
</dbReference>
<evidence type="ECO:0000256" key="10">
    <source>
        <dbReference type="RuleBase" id="RU003484"/>
    </source>
</evidence>
<dbReference type="GO" id="GO:0065002">
    <property type="term" value="P:intracellular protein transmembrane transport"/>
    <property type="evidence" value="ECO:0007669"/>
    <property type="project" value="UniProtKB-UniRule"/>
</dbReference>
<dbReference type="Pfam" id="PF00344">
    <property type="entry name" value="SecY"/>
    <property type="match status" value="1"/>
</dbReference>
<dbReference type="InterPro" id="IPR002208">
    <property type="entry name" value="SecY/SEC61-alpha"/>
</dbReference>
<evidence type="ECO:0000256" key="8">
    <source>
        <dbReference type="ARBA" id="ARBA00023136"/>
    </source>
</evidence>
<comment type="similarity">
    <text evidence="2 9 11">Belongs to the SecY/SEC61-alpha family.</text>
</comment>
<dbReference type="PROSITE" id="PS00756">
    <property type="entry name" value="SECY_2"/>
    <property type="match status" value="1"/>
</dbReference>
<protein>
    <recommendedName>
        <fullName evidence="9">Protein translocase subunit SecY</fullName>
    </recommendedName>
</protein>
<dbReference type="GO" id="GO:0006605">
    <property type="term" value="P:protein targeting"/>
    <property type="evidence" value="ECO:0007669"/>
    <property type="project" value="UniProtKB-UniRule"/>
</dbReference>
<evidence type="ECO:0000256" key="3">
    <source>
        <dbReference type="ARBA" id="ARBA00022448"/>
    </source>
</evidence>
<dbReference type="SUPFAM" id="SSF103491">
    <property type="entry name" value="Preprotein translocase SecY subunit"/>
    <property type="match status" value="1"/>
</dbReference>
<evidence type="ECO:0000256" key="7">
    <source>
        <dbReference type="ARBA" id="ARBA00023010"/>
    </source>
</evidence>
<dbReference type="InterPro" id="IPR030659">
    <property type="entry name" value="SecY_CS"/>
</dbReference>
<keyword evidence="9" id="KW-0793">Thylakoid</keyword>
<comment type="subcellular location">
    <subcellularLocation>
        <location evidence="1 10">Membrane</location>
        <topology evidence="1 10">Multi-pass membrane protein</topology>
    </subcellularLocation>
    <subcellularLocation>
        <location evidence="9">Plastid</location>
        <location evidence="9">Chloroplast thylakoid membrane</location>
        <topology evidence="9">Multi-pass membrane protein</topology>
    </subcellularLocation>
</comment>
<feature type="transmembrane region" description="Helical" evidence="9">
    <location>
        <begin position="289"/>
        <end position="309"/>
    </location>
</feature>
<evidence type="ECO:0000313" key="12">
    <source>
        <dbReference type="EMBL" id="AWT38194.1"/>
    </source>
</evidence>
<name>A0A2U9NM99_9STRA</name>
<evidence type="ECO:0000256" key="6">
    <source>
        <dbReference type="ARBA" id="ARBA00022989"/>
    </source>
</evidence>
<dbReference type="GO" id="GO:0009535">
    <property type="term" value="C:chloroplast thylakoid membrane"/>
    <property type="evidence" value="ECO:0007669"/>
    <property type="project" value="UniProtKB-SubCell"/>
</dbReference>
<comment type="function">
    <text evidence="9">The central subunit of the protein translocation channel SecYE. Consists of two halves formed by TMs 1-5 and 6-10. These two domains form a lateral gate at the front which open onto the bilayer between TMs 2 and 7, and are clamped together by SecE at the back. The channel is closed by both a pore ring composed of hydrophobic SecY resides and a short helix (helix 2A) on the extracellular side of the membrane which forms a plug.</text>
</comment>
<dbReference type="Gene3D" id="1.10.3370.10">
    <property type="entry name" value="SecY subunit domain"/>
    <property type="match status" value="1"/>
</dbReference>
<organism evidence="12">
    <name type="scientific">Proboscia sp</name>
    <dbReference type="NCBI Taxonomy" id="1923967"/>
    <lineage>
        <taxon>Eukaryota</taxon>
        <taxon>Sar</taxon>
        <taxon>Stramenopiles</taxon>
        <taxon>Ochrophyta</taxon>
        <taxon>Bacillariophyta</taxon>
        <taxon>Coscinodiscophyceae</taxon>
        <taxon>Rhizosoleniophycidae</taxon>
        <taxon>Rhizosoleniales</taxon>
        <taxon>Rhizosoleniaceae</taxon>
        <taxon>Proboscia</taxon>
    </lineage>
</organism>
<gene>
    <name evidence="9 12" type="primary">secY</name>
</gene>
<dbReference type="NCBIfam" id="TIGR00967">
    <property type="entry name" value="3a0501s007"/>
    <property type="match status" value="1"/>
</dbReference>
<feature type="transmembrane region" description="Helical" evidence="9">
    <location>
        <begin position="110"/>
        <end position="130"/>
    </location>
</feature>
<feature type="transmembrane region" description="Helical" evidence="9">
    <location>
        <begin position="12"/>
        <end position="32"/>
    </location>
</feature>
<evidence type="ECO:0000256" key="1">
    <source>
        <dbReference type="ARBA" id="ARBA00004141"/>
    </source>
</evidence>
<evidence type="ECO:0000256" key="2">
    <source>
        <dbReference type="ARBA" id="ARBA00005751"/>
    </source>
</evidence>
<keyword evidence="7 9" id="KW-0811">Translocation</keyword>
<feature type="transmembrane region" description="Helical" evidence="9">
    <location>
        <begin position="254"/>
        <end position="277"/>
    </location>
</feature>
<keyword evidence="6 9" id="KW-1133">Transmembrane helix</keyword>
<keyword evidence="4 9" id="KW-0812">Transmembrane</keyword>
<feature type="transmembrane region" description="Helical" evidence="9">
    <location>
        <begin position="204"/>
        <end position="233"/>
    </location>
</feature>
<keyword evidence="5 9" id="KW-0653">Protein transport</keyword>
<keyword evidence="12" id="KW-0150">Chloroplast</keyword>
<evidence type="ECO:0000256" key="9">
    <source>
        <dbReference type="HAMAP-Rule" id="MF_01465"/>
    </source>
</evidence>
<keyword evidence="12" id="KW-0934">Plastid</keyword>
<reference evidence="12" key="1">
    <citation type="journal article" date="2018" name="Adv. Bot. Res.">
        <title>Evolution of the Plastid Genomes in Diatoms.</title>
        <authorList>
            <person name="Yu M."/>
            <person name="Ashworth M.P."/>
            <person name="Hajrah N.H."/>
            <person name="Khiyami M.A."/>
            <person name="Sabir M.J."/>
            <person name="Alhebshi A.M."/>
            <person name="Al-Malki A.L."/>
            <person name="Sabir J.S.M."/>
            <person name="Theriot E.C."/>
            <person name="Jansen R.K."/>
        </authorList>
    </citation>
    <scope>NUCLEOTIDE SEQUENCE</scope>
</reference>
<dbReference type="AlphaFoldDB" id="A0A2U9NM99"/>
<dbReference type="EMBL" id="MG755791">
    <property type="protein sequence ID" value="AWT38194.1"/>
    <property type="molecule type" value="Genomic_DNA"/>
</dbReference>
<feature type="transmembrane region" description="Helical" evidence="9">
    <location>
        <begin position="380"/>
        <end position="399"/>
    </location>
</feature>
<keyword evidence="8 9" id="KW-0472">Membrane</keyword>
<dbReference type="PROSITE" id="PS00755">
    <property type="entry name" value="SECY_1"/>
    <property type="match status" value="1"/>
</dbReference>
<geneLocation type="chloroplast" evidence="12"/>
<dbReference type="InterPro" id="IPR023201">
    <property type="entry name" value="SecY_dom_sf"/>
</dbReference>
<dbReference type="PRINTS" id="PR00303">
    <property type="entry name" value="SECYTRNLCASE"/>
</dbReference>
<feature type="transmembrane region" description="Helical" evidence="9">
    <location>
        <begin position="166"/>
        <end position="184"/>
    </location>
</feature>
<keyword evidence="3 9" id="KW-0813">Transport</keyword>
<dbReference type="InterPro" id="IPR026593">
    <property type="entry name" value="SecY"/>
</dbReference>
<comment type="subunit">
    <text evidence="9">Component of the plastid Sec protein translocase complex, which is composed of at least SecY and SecE.</text>
</comment>
<accession>A0A2U9NM99</accession>
<sequence>MARKEEKKSLGKRLLISTAILAFIRIGALLPIPEIDHEQLTFYFQTHAVTGKFVSIFANSNTFVVGLFSLNIFPYINASILMQVLVKVIPGLALIQREGTSGERKAITRLTRLITLGFATAQAISIVIYLKRILFYWDLFLATEIILWLTTGAMIVLWLCEIITQYGLGNGSSILIFTNIISSVPSLLKKFFLKASETLNIGSWLILLLLFCIGFYCVIFLQETLCIIPLLSVKQLSKRTSLRYSKYTGIRANYLPLKINYGVLPIILTSTLFFLIIPKESMSVIESKPILSSIKFSYALIYFSTLIWFNTRYATLVVDPTQLSKQLQKMAVVIPGIRTGCTTRYFLAEVLNLLTLLSSVVLTILFFIPNIVQTIIDISSFNNLGITSLLIVAGIILDLSREVKSISLSNTYLPDK</sequence>
<feature type="transmembrane region" description="Helical" evidence="9">
    <location>
        <begin position="345"/>
        <end position="368"/>
    </location>
</feature>
<feature type="transmembrane region" description="Helical" evidence="9">
    <location>
        <begin position="63"/>
        <end position="89"/>
    </location>
</feature>
<proteinExistence type="inferred from homology"/>